<dbReference type="Pfam" id="PF00912">
    <property type="entry name" value="Transgly"/>
    <property type="match status" value="1"/>
</dbReference>
<dbReference type="EMBL" id="AKKV01000021">
    <property type="protein sequence ID" value="EIT86493.1"/>
    <property type="molecule type" value="Genomic_DNA"/>
</dbReference>
<feature type="compositionally biased region" description="Gly residues" evidence="14">
    <location>
        <begin position="755"/>
        <end position="765"/>
    </location>
</feature>
<keyword evidence="10" id="KW-0511">Multifunctional enzyme</keyword>
<keyword evidence="11" id="KW-0961">Cell wall biogenesis/degradation</keyword>
<dbReference type="STRING" id="1196324.A374_06006"/>
<feature type="compositionally biased region" description="Basic and acidic residues" evidence="14">
    <location>
        <begin position="731"/>
        <end position="753"/>
    </location>
</feature>
<dbReference type="GO" id="GO:0071555">
    <property type="term" value="P:cell wall organization"/>
    <property type="evidence" value="ECO:0007669"/>
    <property type="project" value="UniProtKB-KW"/>
</dbReference>
<dbReference type="OrthoDB" id="9766909at2"/>
<evidence type="ECO:0000256" key="12">
    <source>
        <dbReference type="ARBA" id="ARBA00034000"/>
    </source>
</evidence>
<dbReference type="Proteomes" id="UP000004080">
    <property type="component" value="Unassembled WGS sequence"/>
</dbReference>
<dbReference type="InterPro" id="IPR036950">
    <property type="entry name" value="PBP_transglycosylase"/>
</dbReference>
<accession>I8UI51</accession>
<evidence type="ECO:0000256" key="2">
    <source>
        <dbReference type="ARBA" id="ARBA00007739"/>
    </source>
</evidence>
<evidence type="ECO:0000313" key="17">
    <source>
        <dbReference type="EMBL" id="EIT86493.1"/>
    </source>
</evidence>
<evidence type="ECO:0000259" key="15">
    <source>
        <dbReference type="Pfam" id="PF00905"/>
    </source>
</evidence>
<feature type="compositionally biased region" description="Basic and acidic residues" evidence="14">
    <location>
        <begin position="675"/>
        <end position="692"/>
    </location>
</feature>
<keyword evidence="6" id="KW-0808">Transferase</keyword>
<dbReference type="GO" id="GO:0006508">
    <property type="term" value="P:proteolysis"/>
    <property type="evidence" value="ECO:0007669"/>
    <property type="project" value="UniProtKB-KW"/>
</dbReference>
<evidence type="ECO:0000259" key="16">
    <source>
        <dbReference type="Pfam" id="PF00912"/>
    </source>
</evidence>
<dbReference type="PANTHER" id="PTHR32282:SF29">
    <property type="entry name" value="PENICILLIN-BINDING PROTEIN 1A"/>
    <property type="match status" value="1"/>
</dbReference>
<dbReference type="GO" id="GO:0008360">
    <property type="term" value="P:regulation of cell shape"/>
    <property type="evidence" value="ECO:0007669"/>
    <property type="project" value="UniProtKB-KW"/>
</dbReference>
<organism evidence="17 18">
    <name type="scientific">Fictibacillus macauensis ZFHKF-1</name>
    <dbReference type="NCBI Taxonomy" id="1196324"/>
    <lineage>
        <taxon>Bacteria</taxon>
        <taxon>Bacillati</taxon>
        <taxon>Bacillota</taxon>
        <taxon>Bacilli</taxon>
        <taxon>Bacillales</taxon>
        <taxon>Fictibacillaceae</taxon>
        <taxon>Fictibacillus</taxon>
    </lineage>
</organism>
<comment type="similarity">
    <text evidence="1">In the C-terminal section; belongs to the transpeptidase family.</text>
</comment>
<dbReference type="SUPFAM" id="SSF56601">
    <property type="entry name" value="beta-lactamase/transpeptidase-like"/>
    <property type="match status" value="1"/>
</dbReference>
<evidence type="ECO:0000256" key="7">
    <source>
        <dbReference type="ARBA" id="ARBA00022801"/>
    </source>
</evidence>
<dbReference type="Gene3D" id="1.10.3810.10">
    <property type="entry name" value="Biosynthetic peptidoglycan transglycosylase-like"/>
    <property type="match status" value="1"/>
</dbReference>
<comment type="catalytic activity">
    <reaction evidence="12">
        <text>Preferential cleavage: (Ac)2-L-Lys-D-Ala-|-D-Ala. Also transpeptidation of peptidyl-alanyl moieties that are N-acyl substituents of D-alanine.</text>
        <dbReference type="EC" id="3.4.16.4"/>
    </reaction>
</comment>
<evidence type="ECO:0000256" key="6">
    <source>
        <dbReference type="ARBA" id="ARBA00022679"/>
    </source>
</evidence>
<dbReference type="InterPro" id="IPR001460">
    <property type="entry name" value="PCN-bd_Tpept"/>
</dbReference>
<evidence type="ECO:0000256" key="9">
    <source>
        <dbReference type="ARBA" id="ARBA00022984"/>
    </source>
</evidence>
<dbReference type="InterPro" id="IPR012338">
    <property type="entry name" value="Beta-lactam/transpept-like"/>
</dbReference>
<dbReference type="FunFam" id="1.10.3810.10:FF:000001">
    <property type="entry name" value="Penicillin-binding protein 1A"/>
    <property type="match status" value="1"/>
</dbReference>
<comment type="caution">
    <text evidence="17">The sequence shown here is derived from an EMBL/GenBank/DDBJ whole genome shotgun (WGS) entry which is preliminary data.</text>
</comment>
<keyword evidence="18" id="KW-1185">Reference proteome</keyword>
<sequence>MENNTSSSRMDRRKQTGKKPPSKKEKVKPTGFRKFLKYGFRTFLVLLLLVLGGGGAYAYKVIHGTPDLDPNKLKYSSSSTVYDMNDKKVASIVRGEKRDYAKIDSIPPLVRKAFVDTEDVRFYKHNGIDAKRVLGAVLSNLTRGYGSEGASTITQQVVKNSFLTMEKTATRKLQEAYLAMQLERQYSKDQILEFYLNRIYFGNGAYGVKTAAKLYFDKKLDELTPGEAALLAGLPQRPNGYDPYKYPKNAKDRRNTVLYLMNKYGAITKDQEEKAKKQSIEKMVVKKKQEKPQYEAFLQQVVKDAEKQGISEKDVFEGGLKIYTTLDPDAQTHAEKVLETNDYVQYPDKKFQAGVVLLDTKTGQIRAIGGSRNDANTAVATGFNYATDTARQPGSTIKPVLDYGPAIEHLKWSTATGIKDEPLQINGKQFQNWDHQFHGTLSMRKALEQSYNIPAIKAFQAVGADRAKQFANNLGLGLKEIMPAYAIGGFKTGVSPLQMAGAYSAFGNNGVYHTPTTVRKVVYPNGEEKTYEQKGKQAMSEYTAYMVTDMLRSVVKTGTGTAAQIPGLDVAGKTGTTNMPAGVAGDGSTDAWFAGYTTRYTAAVWTGYDRPGANAYVRHQDQNISKMIFKSLVGYASQNKDTEDFQKPSSVVERGGELYVEGTSMPAAPPEVSDDDQKKDPADDADKEKEDQDQKDDEDKKDDDNKDKPKDGDQPPEGPTTPPDQKPGDGGNDKPGDGDNKPKPPKDDGKPKPPGDGGTNPGDGGTKPTDPGKPPKKGNNPNGGDDQSPAKQPQQVPKREEE</sequence>
<dbReference type="Pfam" id="PF00905">
    <property type="entry name" value="Transpeptidase"/>
    <property type="match status" value="1"/>
</dbReference>
<dbReference type="InterPro" id="IPR023346">
    <property type="entry name" value="Lysozyme-like_dom_sf"/>
</dbReference>
<proteinExistence type="inferred from homology"/>
<dbReference type="eggNOG" id="COG0744">
    <property type="taxonomic scope" value="Bacteria"/>
</dbReference>
<dbReference type="PATRIC" id="fig|1196324.3.peg.1224"/>
<keyword evidence="9" id="KW-0573">Peptidoglycan synthesis</keyword>
<evidence type="ECO:0000256" key="1">
    <source>
        <dbReference type="ARBA" id="ARBA00007090"/>
    </source>
</evidence>
<comment type="similarity">
    <text evidence="2">In the N-terminal section; belongs to the glycosyltransferase 51 family.</text>
</comment>
<dbReference type="PANTHER" id="PTHR32282">
    <property type="entry name" value="BINDING PROTEIN TRANSPEPTIDASE, PUTATIVE-RELATED"/>
    <property type="match status" value="1"/>
</dbReference>
<evidence type="ECO:0000256" key="4">
    <source>
        <dbReference type="ARBA" id="ARBA00022670"/>
    </source>
</evidence>
<keyword evidence="7" id="KW-0378">Hydrolase</keyword>
<protein>
    <submittedName>
        <fullName evidence="17">Penicillin-binding proteins 1A/1B</fullName>
    </submittedName>
</protein>
<dbReference type="GO" id="GO:0008955">
    <property type="term" value="F:peptidoglycan glycosyltransferase activity"/>
    <property type="evidence" value="ECO:0007669"/>
    <property type="project" value="UniProtKB-EC"/>
</dbReference>
<evidence type="ECO:0000256" key="5">
    <source>
        <dbReference type="ARBA" id="ARBA00022676"/>
    </source>
</evidence>
<dbReference type="SUPFAM" id="SSF53955">
    <property type="entry name" value="Lysozyme-like"/>
    <property type="match status" value="1"/>
</dbReference>
<feature type="compositionally biased region" description="Pro residues" evidence="14">
    <location>
        <begin position="716"/>
        <end position="725"/>
    </location>
</feature>
<feature type="domain" description="Penicillin-binding protein transpeptidase" evidence="15">
    <location>
        <begin position="354"/>
        <end position="632"/>
    </location>
</feature>
<evidence type="ECO:0000256" key="11">
    <source>
        <dbReference type="ARBA" id="ARBA00023316"/>
    </source>
</evidence>
<dbReference type="Gene3D" id="3.40.710.10">
    <property type="entry name" value="DD-peptidase/beta-lactamase superfamily"/>
    <property type="match status" value="1"/>
</dbReference>
<dbReference type="AlphaFoldDB" id="I8UI51"/>
<dbReference type="RefSeq" id="WP_007201298.1">
    <property type="nucleotide sequence ID" value="NZ_AKKV01000021.1"/>
</dbReference>
<evidence type="ECO:0000256" key="10">
    <source>
        <dbReference type="ARBA" id="ARBA00023268"/>
    </source>
</evidence>
<feature type="region of interest" description="Disordered" evidence="14">
    <location>
        <begin position="661"/>
        <end position="802"/>
    </location>
</feature>
<keyword evidence="4" id="KW-0645">Protease</keyword>
<dbReference type="InterPro" id="IPR001264">
    <property type="entry name" value="Glyco_trans_51"/>
</dbReference>
<evidence type="ECO:0000256" key="13">
    <source>
        <dbReference type="ARBA" id="ARBA00049902"/>
    </source>
</evidence>
<dbReference type="GO" id="GO:0009252">
    <property type="term" value="P:peptidoglycan biosynthetic process"/>
    <property type="evidence" value="ECO:0007669"/>
    <property type="project" value="UniProtKB-KW"/>
</dbReference>
<dbReference type="GO" id="GO:0030288">
    <property type="term" value="C:outer membrane-bounded periplasmic space"/>
    <property type="evidence" value="ECO:0007669"/>
    <property type="project" value="TreeGrafter"/>
</dbReference>
<name>I8UI51_9BACL</name>
<evidence type="ECO:0000313" key="18">
    <source>
        <dbReference type="Proteomes" id="UP000004080"/>
    </source>
</evidence>
<dbReference type="InterPro" id="IPR050396">
    <property type="entry name" value="Glycosyltr_51/Transpeptidase"/>
</dbReference>
<keyword evidence="5" id="KW-0328">Glycosyltransferase</keyword>
<evidence type="ECO:0000256" key="14">
    <source>
        <dbReference type="SAM" id="MobiDB-lite"/>
    </source>
</evidence>
<comment type="catalytic activity">
    <reaction evidence="13">
        <text>[GlcNAc-(1-&gt;4)-Mur2Ac(oyl-L-Ala-gamma-D-Glu-L-Lys-D-Ala-D-Ala)](n)-di-trans,octa-cis-undecaprenyl diphosphate + beta-D-GlcNAc-(1-&gt;4)-Mur2Ac(oyl-L-Ala-gamma-D-Glu-L-Lys-D-Ala-D-Ala)-di-trans,octa-cis-undecaprenyl diphosphate = [GlcNAc-(1-&gt;4)-Mur2Ac(oyl-L-Ala-gamma-D-Glu-L-Lys-D-Ala-D-Ala)](n+1)-di-trans,octa-cis-undecaprenyl diphosphate + di-trans,octa-cis-undecaprenyl diphosphate + H(+)</text>
        <dbReference type="Rhea" id="RHEA:23708"/>
        <dbReference type="Rhea" id="RHEA-COMP:9602"/>
        <dbReference type="Rhea" id="RHEA-COMP:9603"/>
        <dbReference type="ChEBI" id="CHEBI:15378"/>
        <dbReference type="ChEBI" id="CHEBI:58405"/>
        <dbReference type="ChEBI" id="CHEBI:60033"/>
        <dbReference type="ChEBI" id="CHEBI:78435"/>
        <dbReference type="EC" id="2.4.99.28"/>
    </reaction>
</comment>
<gene>
    <name evidence="17" type="ORF">A374_06006</name>
</gene>
<dbReference type="GO" id="GO:0009002">
    <property type="term" value="F:serine-type D-Ala-D-Ala carboxypeptidase activity"/>
    <property type="evidence" value="ECO:0007669"/>
    <property type="project" value="UniProtKB-EC"/>
</dbReference>
<keyword evidence="3" id="KW-0121">Carboxypeptidase</keyword>
<reference evidence="17 18" key="1">
    <citation type="journal article" date="2012" name="J. Bacteriol.">
        <title>Genome of Bacillus macauensis ZFHKF-1, a Long-Chain-Forming Bacterium.</title>
        <authorList>
            <person name="Cai L."/>
            <person name="Zhang T."/>
        </authorList>
    </citation>
    <scope>NUCLEOTIDE SEQUENCE [LARGE SCALE GENOMIC DNA]</scope>
    <source>
        <strain evidence="17 18">ZFHKF-1</strain>
    </source>
</reference>
<evidence type="ECO:0000256" key="3">
    <source>
        <dbReference type="ARBA" id="ARBA00022645"/>
    </source>
</evidence>
<evidence type="ECO:0000256" key="8">
    <source>
        <dbReference type="ARBA" id="ARBA00022960"/>
    </source>
</evidence>
<dbReference type="NCBIfam" id="TIGR02074">
    <property type="entry name" value="PBP_1a_fam"/>
    <property type="match status" value="1"/>
</dbReference>
<feature type="region of interest" description="Disordered" evidence="14">
    <location>
        <begin position="1"/>
        <end position="28"/>
    </location>
</feature>
<feature type="compositionally biased region" description="Low complexity" evidence="14">
    <location>
        <begin position="777"/>
        <end position="786"/>
    </location>
</feature>
<feature type="domain" description="Glycosyl transferase family 51" evidence="16">
    <location>
        <begin position="88"/>
        <end position="261"/>
    </location>
</feature>
<feature type="compositionally biased region" description="Basic and acidic residues" evidence="14">
    <location>
        <begin position="702"/>
        <end position="713"/>
    </location>
</feature>
<keyword evidence="8" id="KW-0133">Cell shape</keyword>
<dbReference type="GO" id="GO:0008658">
    <property type="term" value="F:penicillin binding"/>
    <property type="evidence" value="ECO:0007669"/>
    <property type="project" value="InterPro"/>
</dbReference>